<name>M6W3F8_LEPBO</name>
<accession>M6W3F8</accession>
<organism evidence="1 2">
    <name type="scientific">Leptospira borgpetersenii serovar Pomona str. 200901868</name>
    <dbReference type="NCBI Taxonomy" id="1192866"/>
    <lineage>
        <taxon>Bacteria</taxon>
        <taxon>Pseudomonadati</taxon>
        <taxon>Spirochaetota</taxon>
        <taxon>Spirochaetia</taxon>
        <taxon>Leptospirales</taxon>
        <taxon>Leptospiraceae</taxon>
        <taxon>Leptospira</taxon>
    </lineage>
</organism>
<evidence type="ECO:0000313" key="1">
    <source>
        <dbReference type="EMBL" id="EMO61971.1"/>
    </source>
</evidence>
<proteinExistence type="predicted"/>
<evidence type="ECO:0000313" key="2">
    <source>
        <dbReference type="Proteomes" id="UP000012159"/>
    </source>
</evidence>
<dbReference type="STRING" id="1192866.LEP1GSC133_2480"/>
<comment type="caution">
    <text evidence="1">The sequence shown here is derived from an EMBL/GenBank/DDBJ whole genome shotgun (WGS) entry which is preliminary data.</text>
</comment>
<dbReference type="AlphaFoldDB" id="M6W3F8"/>
<protein>
    <submittedName>
        <fullName evidence="1">Uncharacterized protein</fullName>
    </submittedName>
</protein>
<gene>
    <name evidence="1" type="ORF">LEP1GSC133_2480</name>
</gene>
<sequence>MAIYGFSNGFYRCNPLVGVPTFRRLRTDRGNAAPTEDSFGTSSNKLWESKPSKWSFFVKPNKHPWELFEKYLLKRKRTGIKRIPPNREKR</sequence>
<dbReference type="Proteomes" id="UP000012159">
    <property type="component" value="Unassembled WGS sequence"/>
</dbReference>
<dbReference type="EMBL" id="AKWF02000089">
    <property type="protein sequence ID" value="EMO61971.1"/>
    <property type="molecule type" value="Genomic_DNA"/>
</dbReference>
<reference evidence="1 2" key="1">
    <citation type="submission" date="2013-01" db="EMBL/GenBank/DDBJ databases">
        <authorList>
            <person name="Harkins D.M."/>
            <person name="Durkin A.S."/>
            <person name="Brinkac L.M."/>
            <person name="Haft D.H."/>
            <person name="Selengut J.D."/>
            <person name="Sanka R."/>
            <person name="DePew J."/>
            <person name="Purushe J."/>
            <person name="Picardeau M."/>
            <person name="Werts C."/>
            <person name="Goarant C."/>
            <person name="Vinetz J.M."/>
            <person name="Sutton G.G."/>
            <person name="Nierman W.C."/>
            <person name="Fouts D.E."/>
        </authorList>
    </citation>
    <scope>NUCLEOTIDE SEQUENCE [LARGE SCALE GENOMIC DNA]</scope>
    <source>
        <strain evidence="1 2">200901868</strain>
    </source>
</reference>